<sequence>MATARKPEKVVGIDWGDQLIKVTFNNKSTEHIINMYFGVTATDQPPSAITLSKGKLYTLYSSTTNSDTIYNFVNLSYSYDMDKFNDCKNSVMNPLFDNEQVDFKEYGKISRQALFSIFLDFIQKQTNCEIAFISMNDYHGDKFKTDLIHAAKKLGIICYLIPCYAGSIVSYISSHYDNSVCTRAILDVGYYHTSIVIFNSYLNTAEVLLKRCTNIGGYHFTQKVREYIIFKANEQGVSENQISSSCLKEKVSSLRSSFSERKLASMDIILDCKGNDDIRITAIKDEFATFTQKECEELSQFIKDSISRLQNHPQSQYFNPSQIKDCSLSSIEVVGKGWLLCCVKDAISSISNISTSLDPSFSSAYGAGVLANQLIEPSRRIQLIDNSSNTTIGGNHLSKSDNEFVLRMDTGDTAISSSYYNPNGSVEQRYIIKSEENKSFTPQKCQNEKLNHVLQQYDVTNDRNKLHHLKRLEVEREDTIKPDKEKGLSFKSFKEYYEKNSDLVYDLCKRKTKLLIALAKKKKSMELSRIKEIQSNILSIRLEDQDKLNEIENELK</sequence>
<keyword evidence="2" id="KW-1185">Reference proteome</keyword>
<gene>
    <name evidence="1" type="ORF">ENUP19_0364G0074</name>
</gene>
<reference evidence="1 2" key="1">
    <citation type="journal article" date="2019" name="PLoS Negl. Trop. Dis.">
        <title>Whole genome sequencing of Entamoeba nuttalli reveals mammalian host-related molecular signatures and a novel octapeptide-repeat surface protein.</title>
        <authorList>
            <person name="Tanaka M."/>
            <person name="Makiuchi T."/>
            <person name="Komiyama T."/>
            <person name="Shiina T."/>
            <person name="Osaki K."/>
            <person name="Tachibana H."/>
        </authorList>
    </citation>
    <scope>NUCLEOTIDE SEQUENCE [LARGE SCALE GENOMIC DNA]</scope>
    <source>
        <strain evidence="1 2">P19-061405</strain>
    </source>
</reference>
<dbReference type="InterPro" id="IPR043129">
    <property type="entry name" value="ATPase_NBD"/>
</dbReference>
<dbReference type="SUPFAM" id="SSF53067">
    <property type="entry name" value="Actin-like ATPase domain"/>
    <property type="match status" value="1"/>
</dbReference>
<evidence type="ECO:0008006" key="3">
    <source>
        <dbReference type="Google" id="ProtNLM"/>
    </source>
</evidence>
<dbReference type="EMBL" id="BAAFRS010000364">
    <property type="protein sequence ID" value="GAB1227936.1"/>
    <property type="molecule type" value="Genomic_DNA"/>
</dbReference>
<evidence type="ECO:0000313" key="1">
    <source>
        <dbReference type="EMBL" id="GAB1227936.1"/>
    </source>
</evidence>
<dbReference type="Gene3D" id="3.30.30.30">
    <property type="match status" value="1"/>
</dbReference>
<evidence type="ECO:0000313" key="2">
    <source>
        <dbReference type="Proteomes" id="UP001628156"/>
    </source>
</evidence>
<proteinExistence type="predicted"/>
<dbReference type="Proteomes" id="UP001628156">
    <property type="component" value="Unassembled WGS sequence"/>
</dbReference>
<name>A0ABQ0DYK0_9EUKA</name>
<dbReference type="Gene3D" id="3.90.640.10">
    <property type="entry name" value="Actin, Chain A, domain 4"/>
    <property type="match status" value="1"/>
</dbReference>
<organism evidence="1 2">
    <name type="scientific">Entamoeba nuttalli</name>
    <dbReference type="NCBI Taxonomy" id="412467"/>
    <lineage>
        <taxon>Eukaryota</taxon>
        <taxon>Amoebozoa</taxon>
        <taxon>Evosea</taxon>
        <taxon>Archamoebae</taxon>
        <taxon>Mastigamoebida</taxon>
        <taxon>Entamoebidae</taxon>
        <taxon>Entamoeba</taxon>
    </lineage>
</organism>
<accession>A0ABQ0DYK0</accession>
<dbReference type="Gene3D" id="3.30.420.40">
    <property type="match status" value="2"/>
</dbReference>
<comment type="caution">
    <text evidence="1">The sequence shown here is derived from an EMBL/GenBank/DDBJ whole genome shotgun (WGS) entry which is preliminary data.</text>
</comment>
<protein>
    <recommendedName>
        <fullName evidence="3">DnaK family protein</fullName>
    </recommendedName>
</protein>